<dbReference type="PANTHER" id="PTHR43133">
    <property type="entry name" value="RNA POLYMERASE ECF-TYPE SIGMA FACTO"/>
    <property type="match status" value="1"/>
</dbReference>
<evidence type="ECO:0000256" key="5">
    <source>
        <dbReference type="SAM" id="MobiDB-lite"/>
    </source>
</evidence>
<comment type="similarity">
    <text evidence="1">Belongs to the sigma-70 factor family. ECF subfamily.</text>
</comment>
<dbReference type="SUPFAM" id="SSF88946">
    <property type="entry name" value="Sigma2 domain of RNA polymerase sigma factors"/>
    <property type="match status" value="1"/>
</dbReference>
<dbReference type="Pfam" id="PF08281">
    <property type="entry name" value="Sigma70_r4_2"/>
    <property type="match status" value="1"/>
</dbReference>
<evidence type="ECO:0008006" key="10">
    <source>
        <dbReference type="Google" id="ProtNLM"/>
    </source>
</evidence>
<evidence type="ECO:0000259" key="6">
    <source>
        <dbReference type="Pfam" id="PF04542"/>
    </source>
</evidence>
<dbReference type="CDD" id="cd06171">
    <property type="entry name" value="Sigma70_r4"/>
    <property type="match status" value="1"/>
</dbReference>
<feature type="region of interest" description="Disordered" evidence="5">
    <location>
        <begin position="1"/>
        <end position="28"/>
    </location>
</feature>
<dbReference type="Gene3D" id="1.10.10.10">
    <property type="entry name" value="Winged helix-like DNA-binding domain superfamily/Winged helix DNA-binding domain"/>
    <property type="match status" value="1"/>
</dbReference>
<dbReference type="InterPro" id="IPR014284">
    <property type="entry name" value="RNA_pol_sigma-70_dom"/>
</dbReference>
<dbReference type="SUPFAM" id="SSF88659">
    <property type="entry name" value="Sigma3 and sigma4 domains of RNA polymerase sigma factors"/>
    <property type="match status" value="1"/>
</dbReference>
<dbReference type="InterPro" id="IPR013249">
    <property type="entry name" value="RNA_pol_sigma70_r4_t2"/>
</dbReference>
<organism evidence="8 9">
    <name type="scientific">Pedococcus aerophilus</name>
    <dbReference type="NCBI Taxonomy" id="436356"/>
    <lineage>
        <taxon>Bacteria</taxon>
        <taxon>Bacillati</taxon>
        <taxon>Actinomycetota</taxon>
        <taxon>Actinomycetes</taxon>
        <taxon>Micrococcales</taxon>
        <taxon>Intrasporangiaceae</taxon>
        <taxon>Pedococcus</taxon>
    </lineage>
</organism>
<keyword evidence="2" id="KW-0805">Transcription regulation</keyword>
<feature type="domain" description="RNA polymerase sigma-70 region 2" evidence="6">
    <location>
        <begin position="63"/>
        <end position="121"/>
    </location>
</feature>
<dbReference type="PANTHER" id="PTHR43133:SF66">
    <property type="entry name" value="ECF RNA POLYMERASE SIGMA FACTOR SIGK"/>
    <property type="match status" value="1"/>
</dbReference>
<dbReference type="Gene3D" id="1.10.1740.10">
    <property type="match status" value="1"/>
</dbReference>
<comment type="caution">
    <text evidence="8">The sequence shown here is derived from an EMBL/GenBank/DDBJ whole genome shotgun (WGS) entry which is preliminary data.</text>
</comment>
<dbReference type="NCBIfam" id="TIGR02937">
    <property type="entry name" value="sigma70-ECF"/>
    <property type="match status" value="1"/>
</dbReference>
<dbReference type="InterPro" id="IPR013324">
    <property type="entry name" value="RNA_pol_sigma_r3/r4-like"/>
</dbReference>
<keyword evidence="4" id="KW-0804">Transcription</keyword>
<dbReference type="InterPro" id="IPR007627">
    <property type="entry name" value="RNA_pol_sigma70_r2"/>
</dbReference>
<proteinExistence type="inferred from homology"/>
<name>A0ABN3USM5_9MICO</name>
<feature type="domain" description="RNA polymerase sigma factor 70 region 4 type 2" evidence="7">
    <location>
        <begin position="155"/>
        <end position="204"/>
    </location>
</feature>
<evidence type="ECO:0000256" key="4">
    <source>
        <dbReference type="ARBA" id="ARBA00023163"/>
    </source>
</evidence>
<dbReference type="RefSeq" id="WP_344194006.1">
    <property type="nucleotide sequence ID" value="NZ_BAAARN010000003.1"/>
</dbReference>
<accession>A0ABN3USM5</accession>
<evidence type="ECO:0000256" key="2">
    <source>
        <dbReference type="ARBA" id="ARBA00023015"/>
    </source>
</evidence>
<evidence type="ECO:0000313" key="8">
    <source>
        <dbReference type="EMBL" id="GAA2737650.1"/>
    </source>
</evidence>
<dbReference type="InterPro" id="IPR039425">
    <property type="entry name" value="RNA_pol_sigma-70-like"/>
</dbReference>
<evidence type="ECO:0000259" key="7">
    <source>
        <dbReference type="Pfam" id="PF08281"/>
    </source>
</evidence>
<sequence length="215" mass="23460">MNATSKSIPSRLPHQPGCISETALREGGPTPDPDAWLAQLLTVSATGDRDAFSELHLLTASRFLGLALHTVRDRALAEDVVQESYLYIWANCGRFDASRGRALPWMSAIVNGRAIDAVRSTEARSRREAAWGRRQCDDACDSTADLVHATADALLVREALQALSDKQRSALTLAFFEGHSHHKVAERLGVPLGTAKARIRDGMRIMSTTLERVGT</sequence>
<dbReference type="EMBL" id="BAAARN010000003">
    <property type="protein sequence ID" value="GAA2737650.1"/>
    <property type="molecule type" value="Genomic_DNA"/>
</dbReference>
<protein>
    <recommendedName>
        <fullName evidence="10">RNA polymerase subunit sigma-70</fullName>
    </recommendedName>
</protein>
<dbReference type="Proteomes" id="UP001501326">
    <property type="component" value="Unassembled WGS sequence"/>
</dbReference>
<evidence type="ECO:0000256" key="1">
    <source>
        <dbReference type="ARBA" id="ARBA00010641"/>
    </source>
</evidence>
<evidence type="ECO:0000256" key="3">
    <source>
        <dbReference type="ARBA" id="ARBA00023082"/>
    </source>
</evidence>
<keyword evidence="9" id="KW-1185">Reference proteome</keyword>
<evidence type="ECO:0000313" key="9">
    <source>
        <dbReference type="Proteomes" id="UP001501326"/>
    </source>
</evidence>
<gene>
    <name evidence="8" type="ORF">GCM10009867_25650</name>
</gene>
<dbReference type="Pfam" id="PF04542">
    <property type="entry name" value="Sigma70_r2"/>
    <property type="match status" value="1"/>
</dbReference>
<reference evidence="8 9" key="1">
    <citation type="journal article" date="2019" name="Int. J. Syst. Evol. Microbiol.">
        <title>The Global Catalogue of Microorganisms (GCM) 10K type strain sequencing project: providing services to taxonomists for standard genome sequencing and annotation.</title>
        <authorList>
            <consortium name="The Broad Institute Genomics Platform"/>
            <consortium name="The Broad Institute Genome Sequencing Center for Infectious Disease"/>
            <person name="Wu L."/>
            <person name="Ma J."/>
        </authorList>
    </citation>
    <scope>NUCLEOTIDE SEQUENCE [LARGE SCALE GENOMIC DNA]</scope>
    <source>
        <strain evidence="8 9">JCM 16378</strain>
    </source>
</reference>
<dbReference type="InterPro" id="IPR013325">
    <property type="entry name" value="RNA_pol_sigma_r2"/>
</dbReference>
<keyword evidence="3" id="KW-0731">Sigma factor</keyword>
<dbReference type="InterPro" id="IPR036388">
    <property type="entry name" value="WH-like_DNA-bd_sf"/>
</dbReference>